<sequence>MVNNQNDYKKNVFCKTQSKITALYRKNNAREKSLSGMVFNR</sequence>
<accession>A0AB33QJC7</accession>
<evidence type="ECO:0000313" key="2">
    <source>
        <dbReference type="Proteomes" id="UP000007052"/>
    </source>
</evidence>
<gene>
    <name evidence="1" type="ordered locus">PARA_09190</name>
</gene>
<protein>
    <submittedName>
        <fullName evidence="1">Uncharacterized protein</fullName>
    </submittedName>
</protein>
<dbReference type="Proteomes" id="UP000007052">
    <property type="component" value="Chromosome"/>
</dbReference>
<dbReference type="AlphaFoldDB" id="A0AB33QJC7"/>
<name>A0AB33QJC7_HAEP3</name>
<dbReference type="EMBL" id="FQ312002">
    <property type="protein sequence ID" value="CBW15026.1"/>
    <property type="molecule type" value="Genomic_DNA"/>
</dbReference>
<proteinExistence type="predicted"/>
<dbReference type="KEGG" id="hpr:PARA_09190"/>
<reference evidence="2" key="1">
    <citation type="submission" date="2010-07" db="EMBL/GenBank/DDBJ databases">
        <title>The genome sequence of Haemophilus parainfluenzae T3T1.</title>
        <authorList>
            <person name="Crook D."/>
            <person name="Hood D."/>
            <person name="Moxon R."/>
            <person name="Parkhill J."/>
            <person name="Aslett M."/>
            <person name="Bentley S.D."/>
        </authorList>
    </citation>
    <scope>NUCLEOTIDE SEQUENCE [LARGE SCALE GENOMIC DNA]</scope>
    <source>
        <strain evidence="2">T3T1</strain>
    </source>
</reference>
<evidence type="ECO:0000313" key="1">
    <source>
        <dbReference type="EMBL" id="CBW15026.1"/>
    </source>
</evidence>
<organism evidence="1 2">
    <name type="scientific">Haemophilus parainfluenzae (strain T3T1)</name>
    <dbReference type="NCBI Taxonomy" id="862965"/>
    <lineage>
        <taxon>Bacteria</taxon>
        <taxon>Pseudomonadati</taxon>
        <taxon>Pseudomonadota</taxon>
        <taxon>Gammaproteobacteria</taxon>
        <taxon>Pasteurellales</taxon>
        <taxon>Pasteurellaceae</taxon>
        <taxon>Haemophilus</taxon>
    </lineage>
</organism>